<name>A0ABT9S500_9BURK</name>
<dbReference type="InterPro" id="IPR033891">
    <property type="entry name" value="TTC38"/>
</dbReference>
<dbReference type="SUPFAM" id="SSF48452">
    <property type="entry name" value="TPR-like"/>
    <property type="match status" value="1"/>
</dbReference>
<dbReference type="InterPro" id="IPR011990">
    <property type="entry name" value="TPR-like_helical_dom_sf"/>
</dbReference>
<comment type="caution">
    <text evidence="5">The sequence shown here is derived from an EMBL/GenBank/DDBJ whole genome shotgun (WGS) entry which is preliminary data.</text>
</comment>
<evidence type="ECO:0000256" key="2">
    <source>
        <dbReference type="ARBA" id="ARBA00019992"/>
    </source>
</evidence>
<dbReference type="CDD" id="cd05804">
    <property type="entry name" value="StaR_like"/>
    <property type="match status" value="1"/>
</dbReference>
<evidence type="ECO:0000256" key="4">
    <source>
        <dbReference type="ARBA" id="ARBA00022803"/>
    </source>
</evidence>
<gene>
    <name evidence="5" type="ORF">J2W36_000662</name>
</gene>
<dbReference type="PANTHER" id="PTHR16263">
    <property type="entry name" value="TETRATRICOPEPTIDE REPEAT PROTEIN 38"/>
    <property type="match status" value="1"/>
</dbReference>
<accession>A0ABT9S500</accession>
<keyword evidence="4" id="KW-0802">TPR repeat</keyword>
<dbReference type="Gene3D" id="1.25.40.10">
    <property type="entry name" value="Tetratricopeptide repeat domain"/>
    <property type="match status" value="1"/>
</dbReference>
<comment type="similarity">
    <text evidence="1">Belongs to the TTC38 family.</text>
</comment>
<evidence type="ECO:0000313" key="6">
    <source>
        <dbReference type="Proteomes" id="UP001226867"/>
    </source>
</evidence>
<reference evidence="5 6" key="1">
    <citation type="submission" date="2023-07" db="EMBL/GenBank/DDBJ databases">
        <title>Sorghum-associated microbial communities from plants grown in Nebraska, USA.</title>
        <authorList>
            <person name="Schachtman D."/>
        </authorList>
    </citation>
    <scope>NUCLEOTIDE SEQUENCE [LARGE SCALE GENOMIC DNA]</scope>
    <source>
        <strain evidence="5 6">DS1607</strain>
    </source>
</reference>
<keyword evidence="6" id="KW-1185">Reference proteome</keyword>
<organism evidence="5 6">
    <name type="scientific">Variovorax ginsengisoli</name>
    <dbReference type="NCBI Taxonomy" id="363844"/>
    <lineage>
        <taxon>Bacteria</taxon>
        <taxon>Pseudomonadati</taxon>
        <taxon>Pseudomonadota</taxon>
        <taxon>Betaproteobacteria</taxon>
        <taxon>Burkholderiales</taxon>
        <taxon>Comamonadaceae</taxon>
        <taxon>Variovorax</taxon>
    </lineage>
</organism>
<protein>
    <recommendedName>
        <fullName evidence="2">Tetratricopeptide repeat protein 38</fullName>
    </recommendedName>
</protein>
<dbReference type="PANTHER" id="PTHR16263:SF4">
    <property type="entry name" value="TETRATRICOPEPTIDE REPEAT PROTEIN 38"/>
    <property type="match status" value="1"/>
</dbReference>
<dbReference type="RefSeq" id="WP_307688245.1">
    <property type="nucleotide sequence ID" value="NZ_JAUSRO010000002.1"/>
</dbReference>
<keyword evidence="3" id="KW-0677">Repeat</keyword>
<proteinExistence type="inferred from homology"/>
<evidence type="ECO:0000256" key="3">
    <source>
        <dbReference type="ARBA" id="ARBA00022737"/>
    </source>
</evidence>
<dbReference type="EMBL" id="JAUSRO010000002">
    <property type="protein sequence ID" value="MDP9898427.1"/>
    <property type="molecule type" value="Genomic_DNA"/>
</dbReference>
<sequence>MTAVPLLADALGNPLTLDDPASLPRVDDFVMGFIACEARAGALMELIDRDMSPIVQAYGAALHLFAESREGRINAQPYLARALAGASRTTSREQRFIAAVAAWAEGDILRAIALHHEQAAAHPRDLAALKLGQYHCFNTGDCPGMLRLALTALPAAADVPYVHGMAAFGYEQCHLMREAEASARQAMALCRKEPWAHHALGHVMLTEGRLAEGLAFMQDVSDTWTGLNSFMVTHNWWHVALFLIDLDRAEEALAIYDRQVWGVVKDYTQDQINAVSLLARFELAGIDVGNRWNDVASYLGRRLDDHVLPFLDLQYLYGLARAGRPEADTLLHHIAQYAPHAPAATRAAWQQVCVPAAQGLHAHARGDFAGAIAGLGTALPHLVAIGGSHAQRDLFEQVYLDALVRSGTEATLAGAQGILQQQCNGQPESLRLRRQTAAVYEKLGLPVSLGNAVLPRA</sequence>
<evidence type="ECO:0000256" key="1">
    <source>
        <dbReference type="ARBA" id="ARBA00005857"/>
    </source>
</evidence>
<evidence type="ECO:0000313" key="5">
    <source>
        <dbReference type="EMBL" id="MDP9898427.1"/>
    </source>
</evidence>
<dbReference type="Proteomes" id="UP001226867">
    <property type="component" value="Unassembled WGS sequence"/>
</dbReference>